<evidence type="ECO:0000256" key="11">
    <source>
        <dbReference type="ARBA" id="ARBA00023204"/>
    </source>
</evidence>
<dbReference type="SMART" id="SM00891">
    <property type="entry name" value="ERCC4"/>
    <property type="match status" value="1"/>
</dbReference>
<dbReference type="InterPro" id="IPR047521">
    <property type="entry name" value="XPF_nuclease_EME1_ascomycetes"/>
</dbReference>
<dbReference type="GO" id="GO:0005634">
    <property type="term" value="C:nucleus"/>
    <property type="evidence" value="ECO:0007669"/>
    <property type="project" value="UniProtKB-SubCell"/>
</dbReference>
<evidence type="ECO:0000256" key="12">
    <source>
        <dbReference type="ARBA" id="ARBA00023242"/>
    </source>
</evidence>
<keyword evidence="5" id="KW-0479">Metal-binding</keyword>
<dbReference type="EMBL" id="GL629729">
    <property type="protein sequence ID" value="EFX06470.1"/>
    <property type="molecule type" value="Genomic_DNA"/>
</dbReference>
<comment type="cofactor">
    <cofactor evidence="1">
        <name>Mg(2+)</name>
        <dbReference type="ChEBI" id="CHEBI:18420"/>
    </cofactor>
</comment>
<feature type="compositionally biased region" description="Low complexity" evidence="14">
    <location>
        <begin position="97"/>
        <end position="107"/>
    </location>
</feature>
<dbReference type="GO" id="GO:0000712">
    <property type="term" value="P:resolution of meiotic recombination intermediates"/>
    <property type="evidence" value="ECO:0007669"/>
    <property type="project" value="TreeGrafter"/>
</dbReference>
<feature type="compositionally biased region" description="Basic and acidic residues" evidence="14">
    <location>
        <begin position="458"/>
        <end position="493"/>
    </location>
</feature>
<dbReference type="GO" id="GO:0031297">
    <property type="term" value="P:replication fork processing"/>
    <property type="evidence" value="ECO:0007669"/>
    <property type="project" value="TreeGrafter"/>
</dbReference>
<organism evidence="17">
    <name type="scientific">Grosmannia clavigera (strain kw1407 / UAMH 11150)</name>
    <name type="common">Blue stain fungus</name>
    <name type="synonym">Graphiocladiella clavigera</name>
    <dbReference type="NCBI Taxonomy" id="655863"/>
    <lineage>
        <taxon>Eukaryota</taxon>
        <taxon>Fungi</taxon>
        <taxon>Dikarya</taxon>
        <taxon>Ascomycota</taxon>
        <taxon>Pezizomycotina</taxon>
        <taxon>Sordariomycetes</taxon>
        <taxon>Sordariomycetidae</taxon>
        <taxon>Ophiostomatales</taxon>
        <taxon>Ophiostomataceae</taxon>
        <taxon>Leptographium</taxon>
    </lineage>
</organism>
<dbReference type="Gene3D" id="1.10.150.670">
    <property type="entry name" value="Crossover junction endonuclease EME1, DNA-binding domain"/>
    <property type="match status" value="1"/>
</dbReference>
<dbReference type="GeneID" id="25980263"/>
<dbReference type="InterPro" id="IPR006166">
    <property type="entry name" value="ERCC4_domain"/>
</dbReference>
<keyword evidence="6" id="KW-0255">Endonuclease</keyword>
<dbReference type="Pfam" id="PF02732">
    <property type="entry name" value="ERCC4"/>
    <property type="match status" value="1"/>
</dbReference>
<evidence type="ECO:0000256" key="4">
    <source>
        <dbReference type="ARBA" id="ARBA00022722"/>
    </source>
</evidence>
<keyword evidence="9" id="KW-0460">Magnesium</keyword>
<evidence type="ECO:0000256" key="3">
    <source>
        <dbReference type="ARBA" id="ARBA00005313"/>
    </source>
</evidence>
<gene>
    <name evidence="16" type="ORF">CMQ_6791</name>
</gene>
<dbReference type="InterPro" id="IPR033310">
    <property type="entry name" value="Mms4/EME1/EME2"/>
</dbReference>
<proteinExistence type="inferred from homology"/>
<accession>F0X7G6</accession>
<evidence type="ECO:0000256" key="10">
    <source>
        <dbReference type="ARBA" id="ARBA00023172"/>
    </source>
</evidence>
<keyword evidence="8" id="KW-0378">Hydrolase</keyword>
<keyword evidence="16" id="KW-0328">Glycosyltransferase</keyword>
<dbReference type="PANTHER" id="PTHR21077:SF5">
    <property type="entry name" value="CROSSOVER JUNCTION ENDONUCLEASE MMS4"/>
    <property type="match status" value="1"/>
</dbReference>
<dbReference type="HOGENOM" id="CLU_013160_0_0_1"/>
<name>F0X7G6_GROCL</name>
<evidence type="ECO:0000313" key="17">
    <source>
        <dbReference type="Proteomes" id="UP000007796"/>
    </source>
</evidence>
<dbReference type="RefSeq" id="XP_014175952.1">
    <property type="nucleotide sequence ID" value="XM_014320477.1"/>
</dbReference>
<dbReference type="InterPro" id="IPR042530">
    <property type="entry name" value="EME1/EME2_C"/>
</dbReference>
<evidence type="ECO:0000313" key="16">
    <source>
        <dbReference type="EMBL" id="EFX06470.1"/>
    </source>
</evidence>
<comment type="similarity">
    <text evidence="3">Belongs to the EME1/MMS4 family.</text>
</comment>
<keyword evidence="16" id="KW-0808">Transferase</keyword>
<dbReference type="STRING" id="655863.F0X7G6"/>
<evidence type="ECO:0000256" key="9">
    <source>
        <dbReference type="ARBA" id="ARBA00022842"/>
    </source>
</evidence>
<dbReference type="Proteomes" id="UP000007796">
    <property type="component" value="Unassembled WGS sequence"/>
</dbReference>
<feature type="region of interest" description="Disordered" evidence="14">
    <location>
        <begin position="674"/>
        <end position="700"/>
    </location>
</feature>
<dbReference type="Gene3D" id="3.40.50.10130">
    <property type="match status" value="1"/>
</dbReference>
<evidence type="ECO:0000256" key="13">
    <source>
        <dbReference type="ARBA" id="ARBA00023254"/>
    </source>
</evidence>
<feature type="domain" description="ERCC4" evidence="15">
    <location>
        <begin position="533"/>
        <end position="818"/>
    </location>
</feature>
<evidence type="ECO:0000256" key="5">
    <source>
        <dbReference type="ARBA" id="ARBA00022723"/>
    </source>
</evidence>
<dbReference type="GO" id="GO:0031573">
    <property type="term" value="P:mitotic intra-S DNA damage checkpoint signaling"/>
    <property type="evidence" value="ECO:0007669"/>
    <property type="project" value="TreeGrafter"/>
</dbReference>
<dbReference type="GO" id="GO:0016757">
    <property type="term" value="F:glycosyltransferase activity"/>
    <property type="evidence" value="ECO:0007669"/>
    <property type="project" value="UniProtKB-KW"/>
</dbReference>
<dbReference type="AlphaFoldDB" id="F0X7G6"/>
<evidence type="ECO:0000256" key="7">
    <source>
        <dbReference type="ARBA" id="ARBA00022763"/>
    </source>
</evidence>
<dbReference type="GO" id="GO:0003677">
    <property type="term" value="F:DNA binding"/>
    <property type="evidence" value="ECO:0007669"/>
    <property type="project" value="InterPro"/>
</dbReference>
<dbReference type="FunFam" id="1.10.150.670:FF:000004">
    <property type="entry name" value="Crossover junction endonuclease EME1"/>
    <property type="match status" value="1"/>
</dbReference>
<evidence type="ECO:0000256" key="1">
    <source>
        <dbReference type="ARBA" id="ARBA00001946"/>
    </source>
</evidence>
<dbReference type="PANTHER" id="PTHR21077">
    <property type="entry name" value="EME1 PROTEIN"/>
    <property type="match status" value="1"/>
</dbReference>
<feature type="compositionally biased region" description="Polar residues" evidence="14">
    <location>
        <begin position="108"/>
        <end position="119"/>
    </location>
</feature>
<evidence type="ECO:0000259" key="15">
    <source>
        <dbReference type="SMART" id="SM00891"/>
    </source>
</evidence>
<dbReference type="GO" id="GO:0046872">
    <property type="term" value="F:metal ion binding"/>
    <property type="evidence" value="ECO:0007669"/>
    <property type="project" value="UniProtKB-KW"/>
</dbReference>
<dbReference type="GO" id="GO:0048476">
    <property type="term" value="C:Holliday junction resolvase complex"/>
    <property type="evidence" value="ECO:0007669"/>
    <property type="project" value="InterPro"/>
</dbReference>
<evidence type="ECO:0000256" key="8">
    <source>
        <dbReference type="ARBA" id="ARBA00022801"/>
    </source>
</evidence>
<evidence type="ECO:0000256" key="2">
    <source>
        <dbReference type="ARBA" id="ARBA00004123"/>
    </source>
</evidence>
<dbReference type="CDD" id="cd20085">
    <property type="entry name" value="XPF_nuclease_Mms4"/>
    <property type="match status" value="1"/>
</dbReference>
<sequence length="865" mass="95034">MLDESSKPFTFFSDQFRNMPGNVIVLLSSDDSDTSVAPCVPKRTVPTGPKDDFPQRTTSTTSIGARPVVISNVADTPVATSAAKRAERLSRFGLSDFSSDDASSPFPTISSRKYVQTKQTPRRALADNSRAQNREGPVVILSDSADETSKNNIFADGSPGCNLADQIPDDYSASHEMRPRKRPRWSFLSDTAASAVRDMSEVADFDIELPRRNPPAKLQRSSLAISGLHAQTTTVIDAAVSEQSLHCPEGSKAPPANSVQFIDLLSSSDSEAGRTASPRDWLNLDEQDLDDLDDLLMTSSPAAKNGTRLQKTTKNRNENEPMNFEKELALEIMSLTSSSPPPVRPTSTSSVQVAIADELRGIDRPAGKAASGVQLTSRRRPYRRSLSEGQGLGFLDDDDEGDSDSTPNFAAIESLLAAWRGNDEVEEDRPIPQPNNNPAARRSKSDLGRRTVAVGDVQSKEDRRKEREADQEQRRREKEAEKEKKQREKEVERERKRIAAQIAKEKKADERAAATAFNEANKARTDKSIAAPEMVIRLPSTLPQATREVLEPMLTEIKVEFEAWTSPTDSMVLTWRRKVTAEYRADLGHWVPVPLRINDEKYAVVILRGEELVKLILAQDPEGRRRIDDLGGHVRTMRRHFPEHTILYVVEGLAAWKSKNMSIRNRQFVEAVRGAGGEGRGEAGDGSGGSRGTKRTGRGRAVAGAAQHVDETVVEDALMALQVEHDVLVHESGQALDTARWIRAFTEQIATGRYRQQKEQEYAAAASFCMDAGQIATGDGGAETYALMLQQIARVTEPVALGVVARFDSVPKLVRGLAAEGPLALEACLKSRNRNGALSDRTIGPALSRRIYKVFMGEDEASTEI</sequence>
<keyword evidence="12" id="KW-0539">Nucleus</keyword>
<protein>
    <submittedName>
        <fullName evidence="16">Alpha-mannosyltransferase</fullName>
    </submittedName>
</protein>
<dbReference type="eggNOG" id="ENOG502R8ER">
    <property type="taxonomic scope" value="Eukaryota"/>
</dbReference>
<reference evidence="16 17" key="1">
    <citation type="journal article" date="2011" name="Proc. Natl. Acad. Sci. U.S.A.">
        <title>Genome and transcriptome analyses of the mountain pine beetle-fungal symbiont Grosmannia clavigera, a lodgepole pine pathogen.</title>
        <authorList>
            <person name="DiGuistini S."/>
            <person name="Wang Y."/>
            <person name="Liao N.Y."/>
            <person name="Taylor G."/>
            <person name="Tanguay P."/>
            <person name="Feau N."/>
            <person name="Henrissat B."/>
            <person name="Chan S.K."/>
            <person name="Hesse-Orce U."/>
            <person name="Alamouti S.M."/>
            <person name="Tsui C.K.M."/>
            <person name="Docking R.T."/>
            <person name="Levasseur A."/>
            <person name="Haridas S."/>
            <person name="Robertson G."/>
            <person name="Birol I."/>
            <person name="Holt R.A."/>
            <person name="Marra M.A."/>
            <person name="Hamelin R.C."/>
            <person name="Hirst M."/>
            <person name="Jones S.J.M."/>
            <person name="Bohlmann J."/>
            <person name="Breuil C."/>
        </authorList>
    </citation>
    <scope>NUCLEOTIDE SEQUENCE [LARGE SCALE GENOMIC DNA]</scope>
    <source>
        <strain evidence="17">kw1407 / UAMH 11150</strain>
    </source>
</reference>
<feature type="region of interest" description="Disordered" evidence="14">
    <location>
        <begin position="424"/>
        <end position="493"/>
    </location>
</feature>
<comment type="subcellular location">
    <subcellularLocation>
        <location evidence="2">Nucleus</location>
    </subcellularLocation>
</comment>
<evidence type="ECO:0000256" key="14">
    <source>
        <dbReference type="SAM" id="MobiDB-lite"/>
    </source>
</evidence>
<keyword evidence="13" id="KW-0469">Meiosis</keyword>
<keyword evidence="4" id="KW-0540">Nuclease</keyword>
<keyword evidence="11" id="KW-0234">DNA repair</keyword>
<keyword evidence="10" id="KW-0233">DNA recombination</keyword>
<dbReference type="InParanoid" id="F0X7G6"/>
<dbReference type="GO" id="GO:0006302">
    <property type="term" value="P:double-strand break repair"/>
    <property type="evidence" value="ECO:0007669"/>
    <property type="project" value="TreeGrafter"/>
</dbReference>
<dbReference type="OrthoDB" id="343092at2759"/>
<feature type="region of interest" description="Disordered" evidence="14">
    <location>
        <begin position="97"/>
        <end position="135"/>
    </location>
</feature>
<feature type="region of interest" description="Disordered" evidence="14">
    <location>
        <begin position="365"/>
        <end position="407"/>
    </location>
</feature>
<keyword evidence="17" id="KW-1185">Reference proteome</keyword>
<keyword evidence="7" id="KW-0227">DNA damage</keyword>
<dbReference type="GO" id="GO:0008821">
    <property type="term" value="F:crossover junction DNA endonuclease activity"/>
    <property type="evidence" value="ECO:0007669"/>
    <property type="project" value="TreeGrafter"/>
</dbReference>
<evidence type="ECO:0000256" key="6">
    <source>
        <dbReference type="ARBA" id="ARBA00022759"/>
    </source>
</evidence>
<feature type="compositionally biased region" description="Gly residues" evidence="14">
    <location>
        <begin position="674"/>
        <end position="691"/>
    </location>
</feature>
<feature type="region of interest" description="Disordered" evidence="14">
    <location>
        <begin position="32"/>
        <end position="62"/>
    </location>
</feature>